<keyword evidence="1" id="KW-0472">Membrane</keyword>
<feature type="transmembrane region" description="Helical" evidence="1">
    <location>
        <begin position="44"/>
        <end position="63"/>
    </location>
</feature>
<keyword evidence="1" id="KW-0812">Transmembrane</keyword>
<dbReference type="RefSeq" id="WP_381828844.1">
    <property type="nucleotide sequence ID" value="NZ_JBHTCF010000003.1"/>
</dbReference>
<protein>
    <submittedName>
        <fullName evidence="2">Uncharacterized protein</fullName>
    </submittedName>
</protein>
<accession>A0ABW2JG83</accession>
<name>A0ABW2JG83_9ACTN</name>
<proteinExistence type="predicted"/>
<evidence type="ECO:0000313" key="3">
    <source>
        <dbReference type="Proteomes" id="UP001596523"/>
    </source>
</evidence>
<comment type="caution">
    <text evidence="2">The sequence shown here is derived from an EMBL/GenBank/DDBJ whole genome shotgun (WGS) entry which is preliminary data.</text>
</comment>
<organism evidence="2 3">
    <name type="scientific">Streptomyces monticola</name>
    <dbReference type="NCBI Taxonomy" id="2666263"/>
    <lineage>
        <taxon>Bacteria</taxon>
        <taxon>Bacillati</taxon>
        <taxon>Actinomycetota</taxon>
        <taxon>Actinomycetes</taxon>
        <taxon>Kitasatosporales</taxon>
        <taxon>Streptomycetaceae</taxon>
        <taxon>Streptomyces</taxon>
    </lineage>
</organism>
<gene>
    <name evidence="2" type="ORF">ACFQVC_09410</name>
</gene>
<reference evidence="3" key="1">
    <citation type="journal article" date="2019" name="Int. J. Syst. Evol. Microbiol.">
        <title>The Global Catalogue of Microorganisms (GCM) 10K type strain sequencing project: providing services to taxonomists for standard genome sequencing and annotation.</title>
        <authorList>
            <consortium name="The Broad Institute Genomics Platform"/>
            <consortium name="The Broad Institute Genome Sequencing Center for Infectious Disease"/>
            <person name="Wu L."/>
            <person name="Ma J."/>
        </authorList>
    </citation>
    <scope>NUCLEOTIDE SEQUENCE [LARGE SCALE GENOMIC DNA]</scope>
    <source>
        <strain evidence="3">SYNS20</strain>
    </source>
</reference>
<dbReference type="Proteomes" id="UP001596523">
    <property type="component" value="Unassembled WGS sequence"/>
</dbReference>
<evidence type="ECO:0000256" key="1">
    <source>
        <dbReference type="SAM" id="Phobius"/>
    </source>
</evidence>
<dbReference type="EMBL" id="JBHTCF010000003">
    <property type="protein sequence ID" value="MFC7304426.1"/>
    <property type="molecule type" value="Genomic_DNA"/>
</dbReference>
<keyword evidence="1" id="KW-1133">Transmembrane helix</keyword>
<evidence type="ECO:0000313" key="2">
    <source>
        <dbReference type="EMBL" id="MFC7304426.1"/>
    </source>
</evidence>
<keyword evidence="3" id="KW-1185">Reference proteome</keyword>
<sequence>MRRILVALGLVVGTYLIVRAIAEPFVIDMGDPSTYRDDWGGPSLVGVLAVHCGPGLVAAWLMGRAAARRLAARRPAPSPDETVRRERQK</sequence>